<evidence type="ECO:0000259" key="2">
    <source>
        <dbReference type="PROSITE" id="PS52001"/>
    </source>
</evidence>
<dbReference type="KEGG" id="ffu:CLAFUR5_09144"/>
<dbReference type="Gene3D" id="2.30.30.100">
    <property type="match status" value="1"/>
</dbReference>
<feature type="compositionally biased region" description="Basic and acidic residues" evidence="1">
    <location>
        <begin position="209"/>
        <end position="226"/>
    </location>
</feature>
<feature type="compositionally biased region" description="Basic and acidic residues" evidence="1">
    <location>
        <begin position="127"/>
        <end position="151"/>
    </location>
</feature>
<dbReference type="InterPro" id="IPR019181">
    <property type="entry name" value="LSM12_ABD"/>
</dbReference>
<dbReference type="RefSeq" id="XP_047766692.1">
    <property type="nucleotide sequence ID" value="XM_047908292.1"/>
</dbReference>
<accession>A0A9Q8PGZ5</accession>
<feature type="region of interest" description="Disordered" evidence="1">
    <location>
        <begin position="209"/>
        <end position="236"/>
    </location>
</feature>
<dbReference type="PROSITE" id="PS52001">
    <property type="entry name" value="AD"/>
    <property type="match status" value="1"/>
</dbReference>
<feature type="domain" description="AD" evidence="2">
    <location>
        <begin position="121"/>
        <end position="217"/>
    </location>
</feature>
<dbReference type="Proteomes" id="UP000756132">
    <property type="component" value="Chromosome 9"/>
</dbReference>
<dbReference type="Pfam" id="PF09793">
    <property type="entry name" value="AD"/>
    <property type="match status" value="1"/>
</dbReference>
<gene>
    <name evidence="3" type="ORF">CLAFUR5_09144</name>
</gene>
<proteinExistence type="predicted"/>
<evidence type="ECO:0000313" key="4">
    <source>
        <dbReference type="Proteomes" id="UP000756132"/>
    </source>
</evidence>
<dbReference type="InterPro" id="IPR047574">
    <property type="entry name" value="AD"/>
</dbReference>
<organism evidence="3 4">
    <name type="scientific">Passalora fulva</name>
    <name type="common">Tomato leaf mold</name>
    <name type="synonym">Cladosporium fulvum</name>
    <dbReference type="NCBI Taxonomy" id="5499"/>
    <lineage>
        <taxon>Eukaryota</taxon>
        <taxon>Fungi</taxon>
        <taxon>Dikarya</taxon>
        <taxon>Ascomycota</taxon>
        <taxon>Pezizomycotina</taxon>
        <taxon>Dothideomycetes</taxon>
        <taxon>Dothideomycetidae</taxon>
        <taxon>Mycosphaerellales</taxon>
        <taxon>Mycosphaerellaceae</taxon>
        <taxon>Fulvia</taxon>
    </lineage>
</organism>
<dbReference type="PANTHER" id="PTHR13542">
    <property type="entry name" value="LSM12 HOMOLOG"/>
    <property type="match status" value="1"/>
</dbReference>
<dbReference type="GeneID" id="71989022"/>
<dbReference type="InterPro" id="IPR039683">
    <property type="entry name" value="Lsm12-like"/>
</dbReference>
<name>A0A9Q8PGZ5_PASFU</name>
<feature type="region of interest" description="Disordered" evidence="1">
    <location>
        <begin position="1"/>
        <end position="29"/>
    </location>
</feature>
<reference evidence="3" key="2">
    <citation type="journal article" date="2022" name="Microb. Genom.">
        <title>A chromosome-scale genome assembly of the tomato pathogen Cladosporium fulvum reveals a compartmentalized genome architecture and the presence of a dispensable chromosome.</title>
        <authorList>
            <person name="Zaccaron A.Z."/>
            <person name="Chen L.H."/>
            <person name="Samaras A."/>
            <person name="Stergiopoulos I."/>
        </authorList>
    </citation>
    <scope>NUCLEOTIDE SEQUENCE</scope>
    <source>
        <strain evidence="3">Race5_Kim</strain>
    </source>
</reference>
<evidence type="ECO:0000313" key="3">
    <source>
        <dbReference type="EMBL" id="UJO22326.1"/>
    </source>
</evidence>
<protein>
    <recommendedName>
        <fullName evidence="2">AD domain-containing protein</fullName>
    </recommendedName>
</protein>
<dbReference type="OrthoDB" id="1057137at2759"/>
<dbReference type="AlphaFoldDB" id="A0A9Q8PGZ5"/>
<sequence length="236" mass="25488">MMADTKRNSVAGKVATPKSGGSPAMQPLQDPFESLGKVIGARVKITTAPHSQTYEGTLYTADPILNIVAINTRAASANCAAQVGDYHIIPSSTIRNFQIVDLAPGGAAGDASFTSAASAIGPIDPRQLQKREETRVAQLKEQEENRGRGVSKEGQALFDALKRINMQVRWHSQQIVVNDIAIVHPPYEVNDIKGGAEKQAETARIKKIVEGEKRKLKEKEERERKAATPTGPRKGG</sequence>
<dbReference type="SMART" id="SM00995">
    <property type="entry name" value="AD"/>
    <property type="match status" value="1"/>
</dbReference>
<feature type="region of interest" description="Disordered" evidence="1">
    <location>
        <begin position="119"/>
        <end position="151"/>
    </location>
</feature>
<reference evidence="3" key="1">
    <citation type="submission" date="2021-12" db="EMBL/GenBank/DDBJ databases">
        <authorList>
            <person name="Zaccaron A."/>
            <person name="Stergiopoulos I."/>
        </authorList>
    </citation>
    <scope>NUCLEOTIDE SEQUENCE</scope>
    <source>
        <strain evidence="3">Race5_Kim</strain>
    </source>
</reference>
<evidence type="ECO:0000256" key="1">
    <source>
        <dbReference type="SAM" id="MobiDB-lite"/>
    </source>
</evidence>
<dbReference type="EMBL" id="CP090171">
    <property type="protein sequence ID" value="UJO22326.1"/>
    <property type="molecule type" value="Genomic_DNA"/>
</dbReference>
<keyword evidence="4" id="KW-1185">Reference proteome</keyword>